<comment type="caution">
    <text evidence="2">The sequence shown here is derived from an EMBL/GenBank/DDBJ whole genome shotgun (WGS) entry which is preliminary data.</text>
</comment>
<reference evidence="2 3" key="1">
    <citation type="submission" date="2022-03" db="EMBL/GenBank/DDBJ databases">
        <authorList>
            <person name="Jo J.-H."/>
            <person name="Im W.-T."/>
        </authorList>
    </citation>
    <scope>NUCLEOTIDE SEQUENCE [LARGE SCALE GENOMIC DNA]</scope>
    <source>
        <strain evidence="2 3">MA9</strain>
    </source>
</reference>
<dbReference type="EMBL" id="JAKZFC010000014">
    <property type="protein sequence ID" value="MCH7323988.1"/>
    <property type="molecule type" value="Genomic_DNA"/>
</dbReference>
<evidence type="ECO:0000313" key="3">
    <source>
        <dbReference type="Proteomes" id="UP001316087"/>
    </source>
</evidence>
<feature type="region of interest" description="Disordered" evidence="1">
    <location>
        <begin position="33"/>
        <end position="61"/>
    </location>
</feature>
<protein>
    <submittedName>
        <fullName evidence="2">Uncharacterized protein</fullName>
    </submittedName>
</protein>
<name>A0ABS9UI09_9BACL</name>
<keyword evidence="3" id="KW-1185">Reference proteome</keyword>
<organism evidence="2 3">
    <name type="scientific">Solibacillus palustris</name>
    <dbReference type="NCBI Taxonomy" id="2908203"/>
    <lineage>
        <taxon>Bacteria</taxon>
        <taxon>Bacillati</taxon>
        <taxon>Bacillota</taxon>
        <taxon>Bacilli</taxon>
        <taxon>Bacillales</taxon>
        <taxon>Caryophanaceae</taxon>
        <taxon>Solibacillus</taxon>
    </lineage>
</organism>
<dbReference type="RefSeq" id="WP_241371148.1">
    <property type="nucleotide sequence ID" value="NZ_JAKZFC010000014.1"/>
</dbReference>
<evidence type="ECO:0000256" key="1">
    <source>
        <dbReference type="SAM" id="MobiDB-lite"/>
    </source>
</evidence>
<accession>A0ABS9UI09</accession>
<gene>
    <name evidence="2" type="ORF">LZ480_19170</name>
</gene>
<evidence type="ECO:0000313" key="2">
    <source>
        <dbReference type="EMBL" id="MCH7323988.1"/>
    </source>
</evidence>
<proteinExistence type="predicted"/>
<sequence>MRTSRVGQTTSSIYRNSTRTILSDTHFADAINSGTHEQYRDPREQLQQQKNKQNKPQPRAKKLVPNKARLIVKGMQFNAESAVTLNQLSQFTSRANIINKHNRRIMTYKTSI</sequence>
<feature type="compositionally biased region" description="Low complexity" evidence="1">
    <location>
        <begin position="47"/>
        <end position="57"/>
    </location>
</feature>
<dbReference type="Proteomes" id="UP001316087">
    <property type="component" value="Unassembled WGS sequence"/>
</dbReference>